<sequence>MGMVMACLRFFGSLCLRLEQRMPSRLRILKAMGKNTSVSTGTAPIGSWPSDIDSGTWMTDFDCWMPNSEDGFSLFSTARSPDVCYCYDYALSENDDGSVQDLLMENQRLHLEIVRVTEEIKESTAAWLATKTAISDALRFFNCFLPPDSASADPHSRTRLRVQGTIDHQVACMRDFFGYFVHPDKVGAPLPHFTGDQS</sequence>
<accession>A0A3L6TRA4</accession>
<protein>
    <submittedName>
        <fullName evidence="1">Uncharacterized protein</fullName>
    </submittedName>
</protein>
<evidence type="ECO:0000313" key="1">
    <source>
        <dbReference type="EMBL" id="RLN42749.1"/>
    </source>
</evidence>
<gene>
    <name evidence="1" type="ORF">C2845_PM01G36000</name>
</gene>
<evidence type="ECO:0000313" key="2">
    <source>
        <dbReference type="Proteomes" id="UP000275267"/>
    </source>
</evidence>
<reference evidence="2" key="1">
    <citation type="journal article" date="2019" name="Nat. Commun.">
        <title>The genome of broomcorn millet.</title>
        <authorList>
            <person name="Zou C."/>
            <person name="Miki D."/>
            <person name="Li D."/>
            <person name="Tang Q."/>
            <person name="Xiao L."/>
            <person name="Rajput S."/>
            <person name="Deng P."/>
            <person name="Jia W."/>
            <person name="Huang R."/>
            <person name="Zhang M."/>
            <person name="Sun Y."/>
            <person name="Hu J."/>
            <person name="Fu X."/>
            <person name="Schnable P.S."/>
            <person name="Li F."/>
            <person name="Zhang H."/>
            <person name="Feng B."/>
            <person name="Zhu X."/>
            <person name="Liu R."/>
            <person name="Schnable J.C."/>
            <person name="Zhu J.-K."/>
            <person name="Zhang H."/>
        </authorList>
    </citation>
    <scope>NUCLEOTIDE SEQUENCE [LARGE SCALE GENOMIC DNA]</scope>
</reference>
<keyword evidence="2" id="KW-1185">Reference proteome</keyword>
<dbReference type="Proteomes" id="UP000275267">
    <property type="component" value="Unassembled WGS sequence"/>
</dbReference>
<name>A0A3L6TRA4_PANMI</name>
<organism evidence="1 2">
    <name type="scientific">Panicum miliaceum</name>
    <name type="common">Proso millet</name>
    <name type="synonym">Broomcorn millet</name>
    <dbReference type="NCBI Taxonomy" id="4540"/>
    <lineage>
        <taxon>Eukaryota</taxon>
        <taxon>Viridiplantae</taxon>
        <taxon>Streptophyta</taxon>
        <taxon>Embryophyta</taxon>
        <taxon>Tracheophyta</taxon>
        <taxon>Spermatophyta</taxon>
        <taxon>Magnoliopsida</taxon>
        <taxon>Liliopsida</taxon>
        <taxon>Poales</taxon>
        <taxon>Poaceae</taxon>
        <taxon>PACMAD clade</taxon>
        <taxon>Panicoideae</taxon>
        <taxon>Panicodae</taxon>
        <taxon>Paniceae</taxon>
        <taxon>Panicinae</taxon>
        <taxon>Panicum</taxon>
        <taxon>Panicum sect. Panicum</taxon>
    </lineage>
</organism>
<proteinExistence type="predicted"/>
<dbReference type="AlphaFoldDB" id="A0A3L6TRA4"/>
<dbReference type="EMBL" id="PQIB02000001">
    <property type="protein sequence ID" value="RLN42749.1"/>
    <property type="molecule type" value="Genomic_DNA"/>
</dbReference>
<comment type="caution">
    <text evidence="1">The sequence shown here is derived from an EMBL/GenBank/DDBJ whole genome shotgun (WGS) entry which is preliminary data.</text>
</comment>